<evidence type="ECO:0000313" key="3">
    <source>
        <dbReference type="Proteomes" id="UP000676336"/>
    </source>
</evidence>
<dbReference type="Proteomes" id="UP000676336">
    <property type="component" value="Unassembled WGS sequence"/>
</dbReference>
<dbReference type="AlphaFoldDB" id="A0A8S2ZMC7"/>
<sequence>MRIEDVQNDQDDKDDEVIQEQPPSLVDALETVRKFHLLAFTRQPELHQFVANLESKLTDAYIEPKTNRQSS</sequence>
<protein>
    <submittedName>
        <fullName evidence="2">Uncharacterized protein</fullName>
    </submittedName>
</protein>
<dbReference type="EMBL" id="CAJOBI010111154">
    <property type="protein sequence ID" value="CAF4633647.1"/>
    <property type="molecule type" value="Genomic_DNA"/>
</dbReference>
<proteinExistence type="predicted"/>
<feature type="non-terminal residue" evidence="2">
    <location>
        <position position="71"/>
    </location>
</feature>
<gene>
    <name evidence="2" type="ORF">SMN809_LOCUS40381</name>
</gene>
<feature type="region of interest" description="Disordered" evidence="1">
    <location>
        <begin position="1"/>
        <end position="21"/>
    </location>
</feature>
<accession>A0A8S2ZMC7</accession>
<reference evidence="2" key="1">
    <citation type="submission" date="2021-02" db="EMBL/GenBank/DDBJ databases">
        <authorList>
            <person name="Nowell W R."/>
        </authorList>
    </citation>
    <scope>NUCLEOTIDE SEQUENCE</scope>
</reference>
<evidence type="ECO:0000256" key="1">
    <source>
        <dbReference type="SAM" id="MobiDB-lite"/>
    </source>
</evidence>
<organism evidence="2 3">
    <name type="scientific">Rotaria magnacalcarata</name>
    <dbReference type="NCBI Taxonomy" id="392030"/>
    <lineage>
        <taxon>Eukaryota</taxon>
        <taxon>Metazoa</taxon>
        <taxon>Spiralia</taxon>
        <taxon>Gnathifera</taxon>
        <taxon>Rotifera</taxon>
        <taxon>Eurotatoria</taxon>
        <taxon>Bdelloidea</taxon>
        <taxon>Philodinida</taxon>
        <taxon>Philodinidae</taxon>
        <taxon>Rotaria</taxon>
    </lineage>
</organism>
<name>A0A8S2ZMC7_9BILA</name>
<evidence type="ECO:0000313" key="2">
    <source>
        <dbReference type="EMBL" id="CAF4633647.1"/>
    </source>
</evidence>
<comment type="caution">
    <text evidence="2">The sequence shown here is derived from an EMBL/GenBank/DDBJ whole genome shotgun (WGS) entry which is preliminary data.</text>
</comment>
<feature type="compositionally biased region" description="Acidic residues" evidence="1">
    <location>
        <begin position="1"/>
        <end position="18"/>
    </location>
</feature>